<dbReference type="OrthoDB" id="9783218at2"/>
<comment type="caution">
    <text evidence="9">The sequence shown here is derived from an EMBL/GenBank/DDBJ whole genome shotgun (WGS) entry which is preliminary data.</text>
</comment>
<comment type="subcellular location">
    <subcellularLocation>
        <location evidence="1 7">Cell membrane</location>
        <topology evidence="1 7">Multi-pass membrane protein</topology>
    </subcellularLocation>
</comment>
<evidence type="ECO:0000256" key="6">
    <source>
        <dbReference type="ARBA" id="ARBA00023136"/>
    </source>
</evidence>
<feature type="transmembrane region" description="Helical" evidence="7">
    <location>
        <begin position="74"/>
        <end position="100"/>
    </location>
</feature>
<protein>
    <submittedName>
        <fullName evidence="9">Dipeptide transport system permease DppC</fullName>
    </submittedName>
</protein>
<evidence type="ECO:0000256" key="2">
    <source>
        <dbReference type="ARBA" id="ARBA00022448"/>
    </source>
</evidence>
<dbReference type="Pfam" id="PF00528">
    <property type="entry name" value="BPD_transp_1"/>
    <property type="match status" value="1"/>
</dbReference>
<dbReference type="PROSITE" id="PS50928">
    <property type="entry name" value="ABC_TM1"/>
    <property type="match status" value="1"/>
</dbReference>
<keyword evidence="2 7" id="KW-0813">Transport</keyword>
<accession>H1S921</accession>
<dbReference type="InterPro" id="IPR035906">
    <property type="entry name" value="MetI-like_sf"/>
</dbReference>
<proteinExistence type="inferred from homology"/>
<dbReference type="PATRIC" id="fig|1127483.3.peg.4500"/>
<dbReference type="InterPro" id="IPR050366">
    <property type="entry name" value="BP-dependent_transpt_permease"/>
</dbReference>
<name>H1S921_9BURK</name>
<evidence type="ECO:0000256" key="5">
    <source>
        <dbReference type="ARBA" id="ARBA00022989"/>
    </source>
</evidence>
<evidence type="ECO:0000313" key="10">
    <source>
        <dbReference type="Proteomes" id="UP000005808"/>
    </source>
</evidence>
<evidence type="ECO:0000256" key="7">
    <source>
        <dbReference type="RuleBase" id="RU363032"/>
    </source>
</evidence>
<reference evidence="9 10" key="1">
    <citation type="journal article" date="2012" name="J. Bacteriol.">
        <title>De Novo Genome Project of Cupriavidus basilensis OR16.</title>
        <authorList>
            <person name="Cserhati M."/>
            <person name="Kriszt B."/>
            <person name="Szoboszlay S."/>
            <person name="Toth A."/>
            <person name="Szabo I."/>
            <person name="Tancsics A."/>
            <person name="Nagy I."/>
            <person name="Horvath B."/>
            <person name="Nagy I."/>
            <person name="Kukolya J."/>
        </authorList>
    </citation>
    <scope>NUCLEOTIDE SEQUENCE [LARGE SCALE GENOMIC DNA]</scope>
    <source>
        <strain evidence="9 10">OR16</strain>
    </source>
</reference>
<gene>
    <name evidence="9" type="ORF">OR16_22513</name>
</gene>
<evidence type="ECO:0000313" key="9">
    <source>
        <dbReference type="EMBL" id="EHP40948.1"/>
    </source>
</evidence>
<dbReference type="Gene3D" id="1.10.3720.10">
    <property type="entry name" value="MetI-like"/>
    <property type="match status" value="1"/>
</dbReference>
<keyword evidence="4 7" id="KW-0812">Transmembrane</keyword>
<feature type="transmembrane region" description="Helical" evidence="7">
    <location>
        <begin position="228"/>
        <end position="253"/>
    </location>
</feature>
<dbReference type="CDD" id="cd06261">
    <property type="entry name" value="TM_PBP2"/>
    <property type="match status" value="1"/>
</dbReference>
<organism evidence="9 10">
    <name type="scientific">Cupriavidus basilensis OR16</name>
    <dbReference type="NCBI Taxonomy" id="1127483"/>
    <lineage>
        <taxon>Bacteria</taxon>
        <taxon>Pseudomonadati</taxon>
        <taxon>Pseudomonadota</taxon>
        <taxon>Betaproteobacteria</taxon>
        <taxon>Burkholderiales</taxon>
        <taxon>Burkholderiaceae</taxon>
        <taxon>Cupriavidus</taxon>
    </lineage>
</organism>
<feature type="transmembrane region" description="Helical" evidence="7">
    <location>
        <begin position="121"/>
        <end position="146"/>
    </location>
</feature>
<dbReference type="Proteomes" id="UP000005808">
    <property type="component" value="Unassembled WGS sequence"/>
</dbReference>
<dbReference type="GO" id="GO:0055085">
    <property type="term" value="P:transmembrane transport"/>
    <property type="evidence" value="ECO:0007669"/>
    <property type="project" value="InterPro"/>
</dbReference>
<keyword evidence="6 7" id="KW-0472">Membrane</keyword>
<feature type="domain" description="ABC transmembrane type-1" evidence="8">
    <location>
        <begin position="72"/>
        <end position="250"/>
    </location>
</feature>
<feature type="transmembrane region" description="Helical" evidence="7">
    <location>
        <begin position="189"/>
        <end position="208"/>
    </location>
</feature>
<dbReference type="PANTHER" id="PTHR43386">
    <property type="entry name" value="OLIGOPEPTIDE TRANSPORT SYSTEM PERMEASE PROTEIN APPC"/>
    <property type="match status" value="1"/>
</dbReference>
<evidence type="ECO:0000256" key="1">
    <source>
        <dbReference type="ARBA" id="ARBA00004651"/>
    </source>
</evidence>
<keyword evidence="5 7" id="KW-1133">Transmembrane helix</keyword>
<dbReference type="AlphaFoldDB" id="H1S921"/>
<evidence type="ECO:0000256" key="3">
    <source>
        <dbReference type="ARBA" id="ARBA00022475"/>
    </source>
</evidence>
<dbReference type="InterPro" id="IPR000515">
    <property type="entry name" value="MetI-like"/>
</dbReference>
<dbReference type="EMBL" id="AHJE01000055">
    <property type="protein sequence ID" value="EHP40948.1"/>
    <property type="molecule type" value="Genomic_DNA"/>
</dbReference>
<dbReference type="SUPFAM" id="SSF161098">
    <property type="entry name" value="MetI-like"/>
    <property type="match status" value="1"/>
</dbReference>
<dbReference type="GO" id="GO:0005886">
    <property type="term" value="C:plasma membrane"/>
    <property type="evidence" value="ECO:0007669"/>
    <property type="project" value="UniProtKB-SubCell"/>
</dbReference>
<evidence type="ECO:0000256" key="4">
    <source>
        <dbReference type="ARBA" id="ARBA00022692"/>
    </source>
</evidence>
<sequence length="264" mass="28788">MPRGLPWFPTLVFALLLVCALGGEHLLAHDPNELDLGLAFQPPAWLAEGGWVYPLGTDNMGRDVLARIMAGTRISLVAALYAIVLSGGIGTAVGMVAGYFGGRVDALIMRLVDIQMSIPSLALALVLAAVLGPGFETVVLVIVVTYWTWYARIVRGEVMSLKQRDYVALARVAGCGTLVIFRRHLLPNLFNTLLVLATLQVGQVIGIQQPDVSWGLMLADARNYITNAWWVITMPGLAIMATCLASNLLGDWLRDHFDPRRRQL</sequence>
<comment type="similarity">
    <text evidence="7">Belongs to the binding-protein-dependent transport system permease family.</text>
</comment>
<dbReference type="PANTHER" id="PTHR43386:SF1">
    <property type="entry name" value="D,D-DIPEPTIDE TRANSPORT SYSTEM PERMEASE PROTEIN DDPC-RELATED"/>
    <property type="match status" value="1"/>
</dbReference>
<evidence type="ECO:0000259" key="8">
    <source>
        <dbReference type="PROSITE" id="PS50928"/>
    </source>
</evidence>
<keyword evidence="3" id="KW-1003">Cell membrane</keyword>